<reference evidence="5 6" key="1">
    <citation type="submission" date="2018-03" db="EMBL/GenBank/DDBJ databases">
        <title>Marinobacter brunus sp. nov., a marine bacterium of Gamma-proteobacteria isolated from the surface seawater of the South China Sea.</title>
        <authorList>
            <person name="Cheng H."/>
            <person name="Wu Y.-H."/>
            <person name="Xamxidin M."/>
            <person name="Xu X.-W."/>
        </authorList>
    </citation>
    <scope>NUCLEOTIDE SEQUENCE [LARGE SCALE GENOMIC DNA]</scope>
    <source>
        <strain evidence="5 6">JCM 30472</strain>
    </source>
</reference>
<dbReference type="PIRSF" id="PIRSF003113">
    <property type="entry name" value="BolA"/>
    <property type="match status" value="1"/>
</dbReference>
<accession>A0A2T1KBX0</accession>
<dbReference type="PANTHER" id="PTHR46229:SF2">
    <property type="entry name" value="BOLA-LIKE PROTEIN 1"/>
    <property type="match status" value="1"/>
</dbReference>
<dbReference type="FunFam" id="3.30.300.90:FF:000001">
    <property type="entry name" value="Transcriptional regulator BolA"/>
    <property type="match status" value="1"/>
</dbReference>
<dbReference type="RefSeq" id="WP_106672196.1">
    <property type="nucleotide sequence ID" value="NZ_BMFE01000001.1"/>
</dbReference>
<dbReference type="InterPro" id="IPR050961">
    <property type="entry name" value="BolA/IbaG_stress_morph_reg"/>
</dbReference>
<name>A0A2T1KBX0_9GAMM</name>
<dbReference type="GO" id="GO:0005829">
    <property type="term" value="C:cytosol"/>
    <property type="evidence" value="ECO:0007669"/>
    <property type="project" value="TreeGrafter"/>
</dbReference>
<dbReference type="InterPro" id="IPR002634">
    <property type="entry name" value="BolA"/>
</dbReference>
<dbReference type="GO" id="GO:1990229">
    <property type="term" value="C:iron-sulfur cluster assembly complex"/>
    <property type="evidence" value="ECO:0007669"/>
    <property type="project" value="UniProtKB-ARBA"/>
</dbReference>
<dbReference type="SUPFAM" id="SSF82657">
    <property type="entry name" value="BolA-like"/>
    <property type="match status" value="1"/>
</dbReference>
<dbReference type="Proteomes" id="UP000238385">
    <property type="component" value="Unassembled WGS sequence"/>
</dbReference>
<evidence type="ECO:0000313" key="5">
    <source>
        <dbReference type="EMBL" id="PSF07627.1"/>
    </source>
</evidence>
<dbReference type="PANTHER" id="PTHR46229">
    <property type="entry name" value="BOLA TRANSCRIPTION REGULATOR"/>
    <property type="match status" value="1"/>
</dbReference>
<dbReference type="Gene3D" id="3.30.300.90">
    <property type="entry name" value="BolA-like"/>
    <property type="match status" value="1"/>
</dbReference>
<evidence type="ECO:0000313" key="6">
    <source>
        <dbReference type="Proteomes" id="UP000238385"/>
    </source>
</evidence>
<protein>
    <recommendedName>
        <fullName evidence="2">DNA-binding transcriptional regulator BolA</fullName>
    </recommendedName>
</protein>
<keyword evidence="6" id="KW-1185">Reference proteome</keyword>
<dbReference type="Pfam" id="PF01722">
    <property type="entry name" value="BolA"/>
    <property type="match status" value="1"/>
</dbReference>
<evidence type="ECO:0000256" key="1">
    <source>
        <dbReference type="ARBA" id="ARBA00005578"/>
    </source>
</evidence>
<comment type="caution">
    <text evidence="5">The sequence shown here is derived from an EMBL/GenBank/DDBJ whole genome shotgun (WGS) entry which is preliminary data.</text>
</comment>
<evidence type="ECO:0000256" key="3">
    <source>
        <dbReference type="RuleBase" id="RU003860"/>
    </source>
</evidence>
<evidence type="ECO:0000256" key="4">
    <source>
        <dbReference type="SAM" id="MobiDB-lite"/>
    </source>
</evidence>
<gene>
    <name evidence="5" type="ORF">C7H08_12075</name>
</gene>
<comment type="similarity">
    <text evidence="1 3">Belongs to the BolA/IbaG family.</text>
</comment>
<evidence type="ECO:0000256" key="2">
    <source>
        <dbReference type="ARBA" id="ARBA00074073"/>
    </source>
</evidence>
<feature type="region of interest" description="Disordered" evidence="4">
    <location>
        <begin position="86"/>
        <end position="118"/>
    </location>
</feature>
<proteinExistence type="inferred from homology"/>
<dbReference type="GO" id="GO:0006351">
    <property type="term" value="P:DNA-templated transcription"/>
    <property type="evidence" value="ECO:0007669"/>
    <property type="project" value="TreeGrafter"/>
</dbReference>
<dbReference type="EMBL" id="PXNN01000014">
    <property type="protein sequence ID" value="PSF07627.1"/>
    <property type="molecule type" value="Genomic_DNA"/>
</dbReference>
<sequence length="118" mass="12581">MKIQNAIETKLKSAFDAQVLSVENESHMHSVPPNSETHFKVTIVSSGFAGQMKVKRHQAIYAVLAEELAGPVHALALHLYTPEEWSASGQAAPESPNCKGGSKGDAAMAAKLEQGANR</sequence>
<dbReference type="AlphaFoldDB" id="A0A2T1KBX0"/>
<organism evidence="5 6">
    <name type="scientific">Marinobacter halophilus</name>
    <dbReference type="NCBI Taxonomy" id="1323740"/>
    <lineage>
        <taxon>Bacteria</taxon>
        <taxon>Pseudomonadati</taxon>
        <taxon>Pseudomonadota</taxon>
        <taxon>Gammaproteobacteria</taxon>
        <taxon>Pseudomonadales</taxon>
        <taxon>Marinobacteraceae</taxon>
        <taxon>Marinobacter</taxon>
    </lineage>
</organism>
<dbReference type="OrthoDB" id="9801469at2"/>
<dbReference type="InterPro" id="IPR036065">
    <property type="entry name" value="BolA-like_sf"/>
</dbReference>